<proteinExistence type="predicted"/>
<dbReference type="EMBL" id="JADAQX010001307">
    <property type="protein sequence ID" value="KAF8817867.1"/>
    <property type="molecule type" value="Genomic_DNA"/>
</dbReference>
<reference evidence="1 2" key="1">
    <citation type="journal article" date="2020" name="bioRxiv">
        <title>Metabolic contributions of an alphaproteobacterial endosymbiont in the apicomplexan Cardiosporidium cionae.</title>
        <authorList>
            <person name="Hunter E.S."/>
            <person name="Paight C.J."/>
            <person name="Lane C.E."/>
        </authorList>
    </citation>
    <scope>NUCLEOTIDE SEQUENCE [LARGE SCALE GENOMIC DNA]</scope>
    <source>
        <strain evidence="1">ESH_2018</strain>
    </source>
</reference>
<gene>
    <name evidence="1" type="ORF">IE077_003322</name>
</gene>
<accession>A0ABQ7J421</accession>
<sequence length="404" mass="46452">MDDCKVAVQALRRAERIITPIHYHLSNHDILAAMAELRQGTNPSVRDALGRTALDLALELVHHEIQNALSTSIPVDFLAQSLERRLLFPHETPFIAKYNDFYNNMNKQPNFFRYNGYTPDIHQKGINKYVPLQFPCDCASAQSTTPDLKVLEGDSALKFPLPHTRKEENPNSNLRCVPTQSELLQRDVLIVVENALSLPFPKFVNERMAKMLRRIKSHLFLIENLAACSALRRLSQASFEKSYQEITFPYLYIATMKLIFSMYTKDPNKKVTLHNSWKQSHSSYKLGAYEWDQRSIVDARRLVNVIVNKKLPGVEIFRFMSEAARLLSRFISLGDIFVASIQTCDQSLFKMFTPNPELAQYLMHMAFVLDASELFEMVAKAQPNVFTSGDFFKWDDLLYTLTQV</sequence>
<evidence type="ECO:0000313" key="1">
    <source>
        <dbReference type="EMBL" id="KAF8817867.1"/>
    </source>
</evidence>
<organism evidence="1 2">
    <name type="scientific">Cardiosporidium cionae</name>
    <dbReference type="NCBI Taxonomy" id="476202"/>
    <lineage>
        <taxon>Eukaryota</taxon>
        <taxon>Sar</taxon>
        <taxon>Alveolata</taxon>
        <taxon>Apicomplexa</taxon>
        <taxon>Aconoidasida</taxon>
        <taxon>Nephromycida</taxon>
        <taxon>Cardiosporidium</taxon>
    </lineage>
</organism>
<evidence type="ECO:0000313" key="2">
    <source>
        <dbReference type="Proteomes" id="UP000823046"/>
    </source>
</evidence>
<comment type="caution">
    <text evidence="1">The sequence shown here is derived from an EMBL/GenBank/DDBJ whole genome shotgun (WGS) entry which is preliminary data.</text>
</comment>
<keyword evidence="2" id="KW-1185">Reference proteome</keyword>
<protein>
    <submittedName>
        <fullName evidence="1">Uncharacterized protein</fullName>
    </submittedName>
</protein>
<dbReference type="Proteomes" id="UP000823046">
    <property type="component" value="Unassembled WGS sequence"/>
</dbReference>
<name>A0ABQ7J421_9APIC</name>